<evidence type="ECO:0000313" key="2">
    <source>
        <dbReference type="WBParaSite" id="GPLIN_001565500"/>
    </source>
</evidence>
<name>A0A183CRZ7_GLOPA</name>
<proteinExistence type="predicted"/>
<sequence>MGRLPFGNHPVLPVKLCAGGSGNGLPSCPCVIDQSIPSSDVVSGCRPRGKAQPESKGRAPIVFSRRSRHQHRLWNCGGDMFTQVNAHLILNIFKKLQEIGALVRVWLQTNEHTG</sequence>
<evidence type="ECO:0000313" key="1">
    <source>
        <dbReference type="Proteomes" id="UP000050741"/>
    </source>
</evidence>
<accession>A0A183CRZ7</accession>
<protein>
    <submittedName>
        <fullName evidence="2">Uncharacterized protein</fullName>
    </submittedName>
</protein>
<dbReference type="WBParaSite" id="GPLIN_001565500">
    <property type="protein sequence ID" value="GPLIN_001565500"/>
    <property type="gene ID" value="GPLIN_001565500"/>
</dbReference>
<reference evidence="1" key="2">
    <citation type="submission" date="2014-05" db="EMBL/GenBank/DDBJ databases">
        <title>The genome and life-stage specific transcriptomes of Globodera pallida elucidate key aspects of plant parasitism by a cyst nematode.</title>
        <authorList>
            <person name="Cotton J.A."/>
            <person name="Lilley C.J."/>
            <person name="Jones L.M."/>
            <person name="Kikuchi T."/>
            <person name="Reid A.J."/>
            <person name="Thorpe P."/>
            <person name="Tsai I.J."/>
            <person name="Beasley H."/>
            <person name="Blok V."/>
            <person name="Cock P.J.A."/>
            <person name="Van den Akker S.E."/>
            <person name="Holroyd N."/>
            <person name="Hunt M."/>
            <person name="Mantelin S."/>
            <person name="Naghra H."/>
            <person name="Pain A."/>
            <person name="Palomares-Rius J.E."/>
            <person name="Zarowiecki M."/>
            <person name="Berriman M."/>
            <person name="Jones J.T."/>
            <person name="Urwin P.E."/>
        </authorList>
    </citation>
    <scope>NUCLEOTIDE SEQUENCE [LARGE SCALE GENOMIC DNA]</scope>
    <source>
        <strain evidence="1">Lindley</strain>
    </source>
</reference>
<dbReference type="AlphaFoldDB" id="A0A183CRZ7"/>
<organism evidence="1 2">
    <name type="scientific">Globodera pallida</name>
    <name type="common">Potato cyst nematode worm</name>
    <name type="synonym">Heterodera pallida</name>
    <dbReference type="NCBI Taxonomy" id="36090"/>
    <lineage>
        <taxon>Eukaryota</taxon>
        <taxon>Metazoa</taxon>
        <taxon>Ecdysozoa</taxon>
        <taxon>Nematoda</taxon>
        <taxon>Chromadorea</taxon>
        <taxon>Rhabditida</taxon>
        <taxon>Tylenchina</taxon>
        <taxon>Tylenchomorpha</taxon>
        <taxon>Tylenchoidea</taxon>
        <taxon>Heteroderidae</taxon>
        <taxon>Heteroderinae</taxon>
        <taxon>Globodera</taxon>
    </lineage>
</organism>
<keyword evidence="1" id="KW-1185">Reference proteome</keyword>
<reference evidence="1" key="1">
    <citation type="submission" date="2013-12" db="EMBL/GenBank/DDBJ databases">
        <authorList>
            <person name="Aslett M."/>
        </authorList>
    </citation>
    <scope>NUCLEOTIDE SEQUENCE [LARGE SCALE GENOMIC DNA]</scope>
    <source>
        <strain evidence="1">Lindley</strain>
    </source>
</reference>
<reference evidence="2" key="3">
    <citation type="submission" date="2016-06" db="UniProtKB">
        <authorList>
            <consortium name="WormBaseParasite"/>
        </authorList>
    </citation>
    <scope>IDENTIFICATION</scope>
</reference>
<dbReference type="Proteomes" id="UP000050741">
    <property type="component" value="Unassembled WGS sequence"/>
</dbReference>